<dbReference type="STRING" id="3055.A0A2K3DRQ9"/>
<name>A0A2K3DRQ9_CHLRE</name>
<feature type="region of interest" description="Disordered" evidence="4">
    <location>
        <begin position="72"/>
        <end position="115"/>
    </location>
</feature>
<dbReference type="SMART" id="SM00369">
    <property type="entry name" value="LRR_TYP"/>
    <property type="match status" value="9"/>
</dbReference>
<comment type="subcellular location">
    <subcellularLocation>
        <location evidence="1">Cytoplasm</location>
        <location evidence="1">Cytoskeleton</location>
        <location evidence="1">Cilium axoneme</location>
    </subcellularLocation>
</comment>
<reference evidence="6 7" key="1">
    <citation type="journal article" date="2007" name="Science">
        <title>The Chlamydomonas genome reveals the evolution of key animal and plant functions.</title>
        <authorList>
            <person name="Merchant S.S."/>
            <person name="Prochnik S.E."/>
            <person name="Vallon O."/>
            <person name="Harris E.H."/>
            <person name="Karpowicz S.J."/>
            <person name="Witman G.B."/>
            <person name="Terry A."/>
            <person name="Salamov A."/>
            <person name="Fritz-Laylin L.K."/>
            <person name="Marechal-Drouard L."/>
            <person name="Marshall W.F."/>
            <person name="Qu L.H."/>
            <person name="Nelson D.R."/>
            <person name="Sanderfoot A.A."/>
            <person name="Spalding M.H."/>
            <person name="Kapitonov V.V."/>
            <person name="Ren Q."/>
            <person name="Ferris P."/>
            <person name="Lindquist E."/>
            <person name="Shapiro H."/>
            <person name="Lucas S.M."/>
            <person name="Grimwood J."/>
            <person name="Schmutz J."/>
            <person name="Cardol P."/>
            <person name="Cerutti H."/>
            <person name="Chanfreau G."/>
            <person name="Chen C.L."/>
            <person name="Cognat V."/>
            <person name="Croft M.T."/>
            <person name="Dent R."/>
            <person name="Dutcher S."/>
            <person name="Fernandez E."/>
            <person name="Fukuzawa H."/>
            <person name="Gonzalez-Ballester D."/>
            <person name="Gonzalez-Halphen D."/>
            <person name="Hallmann A."/>
            <person name="Hanikenne M."/>
            <person name="Hippler M."/>
            <person name="Inwood W."/>
            <person name="Jabbari K."/>
            <person name="Kalanon M."/>
            <person name="Kuras R."/>
            <person name="Lefebvre P.A."/>
            <person name="Lemaire S.D."/>
            <person name="Lobanov A.V."/>
            <person name="Lohr M."/>
            <person name="Manuell A."/>
            <person name="Meier I."/>
            <person name="Mets L."/>
            <person name="Mittag M."/>
            <person name="Mittelmeier T."/>
            <person name="Moroney J.V."/>
            <person name="Moseley J."/>
            <person name="Napoli C."/>
            <person name="Nedelcu A.M."/>
            <person name="Niyogi K."/>
            <person name="Novoselov S.V."/>
            <person name="Paulsen I.T."/>
            <person name="Pazour G."/>
            <person name="Purton S."/>
            <person name="Ral J.P."/>
            <person name="Riano-Pachon D.M."/>
            <person name="Riekhof W."/>
            <person name="Rymarquis L."/>
            <person name="Schroda M."/>
            <person name="Stern D."/>
            <person name="Umen J."/>
            <person name="Willows R."/>
            <person name="Wilson N."/>
            <person name="Zimmer S.L."/>
            <person name="Allmer J."/>
            <person name="Balk J."/>
            <person name="Bisova K."/>
            <person name="Chen C.J."/>
            <person name="Elias M."/>
            <person name="Gendler K."/>
            <person name="Hauser C."/>
            <person name="Lamb M.R."/>
            <person name="Ledford H."/>
            <person name="Long J.C."/>
            <person name="Minagawa J."/>
            <person name="Page M.D."/>
            <person name="Pan J."/>
            <person name="Pootakham W."/>
            <person name="Roje S."/>
            <person name="Rose A."/>
            <person name="Stahlberg E."/>
            <person name="Terauchi A.M."/>
            <person name="Yang P."/>
            <person name="Ball S."/>
            <person name="Bowler C."/>
            <person name="Dieckmann C.L."/>
            <person name="Gladyshev V.N."/>
            <person name="Green P."/>
            <person name="Jorgensen R."/>
            <person name="Mayfield S."/>
            <person name="Mueller-Roeber B."/>
            <person name="Rajamani S."/>
            <person name="Sayre R.T."/>
            <person name="Brokstein P."/>
            <person name="Dubchak I."/>
            <person name="Goodstein D."/>
            <person name="Hornick L."/>
            <person name="Huang Y.W."/>
            <person name="Jhaveri J."/>
            <person name="Luo Y."/>
            <person name="Martinez D."/>
            <person name="Ngau W.C."/>
            <person name="Otillar B."/>
            <person name="Poliakov A."/>
            <person name="Porter A."/>
            <person name="Szajkowski L."/>
            <person name="Werner G."/>
            <person name="Zhou K."/>
            <person name="Grigoriev I.V."/>
            <person name="Rokhsar D.S."/>
            <person name="Grossman A.R."/>
        </authorList>
    </citation>
    <scope>NUCLEOTIDE SEQUENCE [LARGE SCALE GENOMIC DNA]</scope>
    <source>
        <strain evidence="7">CC-503</strain>
    </source>
</reference>
<dbReference type="ExpressionAtlas" id="A0A2K3DRQ9">
    <property type="expression patterns" value="baseline and differential"/>
</dbReference>
<dbReference type="Pfam" id="PF23598">
    <property type="entry name" value="LRR_14"/>
    <property type="match status" value="1"/>
</dbReference>
<organism evidence="6 7">
    <name type="scientific">Chlamydomonas reinhardtii</name>
    <name type="common">Chlamydomonas smithii</name>
    <dbReference type="NCBI Taxonomy" id="3055"/>
    <lineage>
        <taxon>Eukaryota</taxon>
        <taxon>Viridiplantae</taxon>
        <taxon>Chlorophyta</taxon>
        <taxon>core chlorophytes</taxon>
        <taxon>Chlorophyceae</taxon>
        <taxon>CS clade</taxon>
        <taxon>Chlamydomonadales</taxon>
        <taxon>Chlamydomonadaceae</taxon>
        <taxon>Chlamydomonas</taxon>
    </lineage>
</organism>
<dbReference type="PROSITE" id="PS51257">
    <property type="entry name" value="PROKAR_LIPOPROTEIN"/>
    <property type="match status" value="1"/>
</dbReference>
<dbReference type="PaxDb" id="3055-EDP04916"/>
<evidence type="ECO:0000313" key="7">
    <source>
        <dbReference type="Proteomes" id="UP000006906"/>
    </source>
</evidence>
<evidence type="ECO:0000256" key="4">
    <source>
        <dbReference type="SAM" id="MobiDB-lite"/>
    </source>
</evidence>
<dbReference type="EMBL" id="CM008967">
    <property type="protein sequence ID" value="PNW83219.1"/>
    <property type="molecule type" value="Genomic_DNA"/>
</dbReference>
<dbReference type="PANTHER" id="PTHR48051:SF25">
    <property type="entry name" value="LEUCINE RICH REPEAT PROTEIN"/>
    <property type="match status" value="1"/>
</dbReference>
<evidence type="ECO:0000259" key="5">
    <source>
        <dbReference type="Pfam" id="PF23598"/>
    </source>
</evidence>
<proteinExistence type="predicted"/>
<evidence type="ECO:0000256" key="2">
    <source>
        <dbReference type="ARBA" id="ARBA00022614"/>
    </source>
</evidence>
<dbReference type="InterPro" id="IPR032675">
    <property type="entry name" value="LRR_dom_sf"/>
</dbReference>
<feature type="compositionally biased region" description="Low complexity" evidence="4">
    <location>
        <begin position="731"/>
        <end position="744"/>
    </location>
</feature>
<gene>
    <name evidence="6" type="ORF">CHLRE_06g311750v5</name>
</gene>
<dbReference type="SUPFAM" id="SSF52058">
    <property type="entry name" value="L domain-like"/>
    <property type="match status" value="1"/>
</dbReference>
<dbReference type="GO" id="GO:0005930">
    <property type="term" value="C:axoneme"/>
    <property type="evidence" value="ECO:0007669"/>
    <property type="project" value="UniProtKB-SubCell"/>
</dbReference>
<sequence>MASQLRLAGAGSLAASSCQSTSAGVRRSPRQGWPVTPCSTHVYYRQHSTASSLTIASSAYSRSSWRSAILEEQGEPPLPPPPQQQRPASGPETNGSREAQASAADAVTNVPQEAPTPCGLSAAELRVKLSLAAGSGRLDLTDARLTELPAEVAELTELQELQLSGNCLTRLPESISRLTALRRLGLAGNLLTELPPGIGALTALEGLWLHGNLLTSLPPQLGRLEALRALSLAGNCISQLPPGCLSGLTSLTDLTLAGNRLTDLPPGELEPLTALRKLALNGNRLGQGRDTGAQGPLPLGMGRHMSALQELMLQGNCLEAVEASLFECPALTELSLADNRLTHLPDRLSGATRLARLHLFGNRLQRLAVRQLAGLPALSTVWLEGNMQLPGADVAALVAAAGLGGMPALKALGLDQSQLAALRQQVGAGGGSAGAAAAAVEVLPRNVRVGSVLEWQGPGPYDTEEQAGGGGPGYFKLQYGPQRPGAPLNGAASSNDVLVVAFGSAPGTPNWGGLLGKVYKAAQSAAESYFDVLYVADPSRDWYGGGSEAAYAYYRSRLAATTRSYRRVLMLGDSMGATACLLFADLATAALAFCPQVDLTTASIRPGRPAEWFASLKRRLMASVAAFGGSGGGGSADGLPAPDGTGDGGGQLVVLVGTWAHDLDQANMLPHATQQQQAAVADASAAGRQQDRARRAARSAGWRDAGAEPQVVGAAVHRSPWAWQQGGEGSGASSPDSSSLGVNAEGTGAGGGVVVKVFNVDSHRLAAALDAQGQLTPLIRSAVLAELSLRGAIVRVSNLL</sequence>
<feature type="region of interest" description="Disordered" evidence="4">
    <location>
        <begin position="1"/>
        <end position="32"/>
    </location>
</feature>
<dbReference type="OMA" id="ADPSRDW"/>
<dbReference type="Gene3D" id="3.80.10.10">
    <property type="entry name" value="Ribonuclease Inhibitor"/>
    <property type="match status" value="1"/>
</dbReference>
<dbReference type="GO" id="GO:0035556">
    <property type="term" value="P:intracellular signal transduction"/>
    <property type="evidence" value="ECO:0000318"/>
    <property type="project" value="GO_Central"/>
</dbReference>
<dbReference type="InParanoid" id="A0A2K3DRQ9"/>
<dbReference type="OrthoDB" id="676979at2759"/>
<feature type="region of interest" description="Disordered" evidence="4">
    <location>
        <begin position="722"/>
        <end position="744"/>
    </location>
</feature>
<evidence type="ECO:0000313" key="6">
    <source>
        <dbReference type="EMBL" id="PNW83219.1"/>
    </source>
</evidence>
<dbReference type="Gramene" id="PNW83219">
    <property type="protein sequence ID" value="PNW83219"/>
    <property type="gene ID" value="CHLRE_06g311750v5"/>
</dbReference>
<evidence type="ECO:0000256" key="3">
    <source>
        <dbReference type="ARBA" id="ARBA00022737"/>
    </source>
</evidence>
<keyword evidence="7" id="KW-1185">Reference proteome</keyword>
<dbReference type="RefSeq" id="XP_042924512.1">
    <property type="nucleotide sequence ID" value="XM_043063806.1"/>
</dbReference>
<dbReference type="Proteomes" id="UP000006906">
    <property type="component" value="Chromosome 6"/>
</dbReference>
<dbReference type="InterPro" id="IPR050216">
    <property type="entry name" value="LRR_domain-containing"/>
</dbReference>
<evidence type="ECO:0000256" key="1">
    <source>
        <dbReference type="ARBA" id="ARBA00004430"/>
    </source>
</evidence>
<dbReference type="PROSITE" id="PS51450">
    <property type="entry name" value="LRR"/>
    <property type="match status" value="2"/>
</dbReference>
<keyword evidence="2" id="KW-0433">Leucine-rich repeat</keyword>
<feature type="region of interest" description="Disordered" evidence="4">
    <location>
        <begin position="672"/>
        <end position="708"/>
    </location>
</feature>
<feature type="compositionally biased region" description="Low complexity" evidence="4">
    <location>
        <begin position="1"/>
        <end position="20"/>
    </location>
</feature>
<dbReference type="GeneID" id="5716778"/>
<dbReference type="InterPro" id="IPR055414">
    <property type="entry name" value="LRR_R13L4/SHOC2-like"/>
</dbReference>
<accession>A0A2K3DRQ9</accession>
<dbReference type="InterPro" id="IPR003591">
    <property type="entry name" value="Leu-rich_rpt_typical-subtyp"/>
</dbReference>
<dbReference type="InterPro" id="IPR001611">
    <property type="entry name" value="Leu-rich_rpt"/>
</dbReference>
<dbReference type="KEGG" id="cre:CHLRE_06g311750v5"/>
<dbReference type="PANTHER" id="PTHR48051">
    <property type="match status" value="1"/>
</dbReference>
<dbReference type="SMART" id="SM00364">
    <property type="entry name" value="LRR_BAC"/>
    <property type="match status" value="4"/>
</dbReference>
<feature type="domain" description="Disease resistance R13L4/SHOC-2-like LRR" evidence="5">
    <location>
        <begin position="175"/>
        <end position="388"/>
    </location>
</feature>
<protein>
    <recommendedName>
        <fullName evidence="5">Disease resistance R13L4/SHOC-2-like LRR domain-containing protein</fullName>
    </recommendedName>
</protein>
<dbReference type="AlphaFoldDB" id="A0A2K3DRQ9"/>
<keyword evidence="3" id="KW-0677">Repeat</keyword>
<feature type="compositionally biased region" description="Low complexity" evidence="4">
    <location>
        <begin position="672"/>
        <end position="688"/>
    </location>
</feature>